<dbReference type="AlphaFoldDB" id="A0A5Q4ZJT8"/>
<proteinExistence type="predicted"/>
<reference evidence="1 2" key="1">
    <citation type="submission" date="2019-08" db="EMBL/GenBank/DDBJ databases">
        <authorList>
            <person name="Herpell B J."/>
        </authorList>
    </citation>
    <scope>NUCLEOTIDE SEQUENCE [LARGE SCALE GENOMIC DNA]</scope>
    <source>
        <strain evidence="2">Msb3</strain>
    </source>
</reference>
<gene>
    <name evidence="1" type="ORF">PDMSB3_0503</name>
</gene>
<dbReference type="Proteomes" id="UP000325811">
    <property type="component" value="Chromosome II"/>
</dbReference>
<name>A0A5Q4ZJT8_9BURK</name>
<dbReference type="KEGG" id="pdio:PDMSB3_0503.1"/>
<dbReference type="EMBL" id="LR699554">
    <property type="protein sequence ID" value="VVD31806.1"/>
    <property type="molecule type" value="Genomic_DNA"/>
</dbReference>
<sequence>MHGRAPLRIRHERPVILIEAWRILDPVGACIEHEAPVVRVERERAPRYGVQRVAHAEKTAGGQHRVGDPAAAYVEHDVGDFADVLAVRRHHLVSVERGCRHDVWSGTVTHADSNNICALRAGGCRDLGIERSHDVLLEKAYKGARNDYACCLRDGVRERILPVAAAAGRACYAAGGWLAAGSTLSRVVSLLA</sequence>
<evidence type="ECO:0000313" key="2">
    <source>
        <dbReference type="Proteomes" id="UP000325811"/>
    </source>
</evidence>
<evidence type="ECO:0000313" key="1">
    <source>
        <dbReference type="EMBL" id="VVD31806.1"/>
    </source>
</evidence>
<keyword evidence="2" id="KW-1185">Reference proteome</keyword>
<organism evidence="1 2">
    <name type="scientific">Paraburkholderia dioscoreae</name>
    <dbReference type="NCBI Taxonomy" id="2604047"/>
    <lineage>
        <taxon>Bacteria</taxon>
        <taxon>Pseudomonadati</taxon>
        <taxon>Pseudomonadota</taxon>
        <taxon>Betaproteobacteria</taxon>
        <taxon>Burkholderiales</taxon>
        <taxon>Burkholderiaceae</taxon>
        <taxon>Paraburkholderia</taxon>
    </lineage>
</organism>
<protein>
    <submittedName>
        <fullName evidence="1">Uncharacterized protein</fullName>
    </submittedName>
</protein>
<accession>A0A5Q4ZJT8</accession>